<dbReference type="CDD" id="cd06503">
    <property type="entry name" value="ATP-synt_Fo_b"/>
    <property type="match status" value="1"/>
</dbReference>
<feature type="region of interest" description="Disordered" evidence="15">
    <location>
        <begin position="56"/>
        <end position="82"/>
    </location>
</feature>
<dbReference type="SUPFAM" id="SSF81573">
    <property type="entry name" value="F1F0 ATP synthase subunit B, membrane domain"/>
    <property type="match status" value="1"/>
</dbReference>
<evidence type="ECO:0000256" key="4">
    <source>
        <dbReference type="ARBA" id="ARBA00022547"/>
    </source>
</evidence>
<dbReference type="GO" id="GO:0046961">
    <property type="term" value="F:proton-transporting ATPase activity, rotational mechanism"/>
    <property type="evidence" value="ECO:0007669"/>
    <property type="project" value="TreeGrafter"/>
</dbReference>
<dbReference type="GO" id="GO:0045259">
    <property type="term" value="C:proton-transporting ATP synthase complex"/>
    <property type="evidence" value="ECO:0007669"/>
    <property type="project" value="UniProtKB-KW"/>
</dbReference>
<keyword evidence="5 13" id="KW-0812">Transmembrane</keyword>
<evidence type="ECO:0000256" key="7">
    <source>
        <dbReference type="ARBA" id="ARBA00022989"/>
    </source>
</evidence>
<comment type="function">
    <text evidence="11 13">F(1)F(0) ATP synthase produces ATP from ADP in the presence of a proton or sodium gradient. F-type ATPases consist of two structural domains, F(1) containing the extramembraneous catalytic core and F(0) containing the membrane proton channel, linked together by a central stalk and a peripheral stalk. During catalysis, ATP synthesis in the catalytic domain of F(1) is coupled via a rotary mechanism of the central stalk subunits to proton translocation.</text>
</comment>
<proteinExistence type="inferred from homology"/>
<keyword evidence="8 13" id="KW-0406">Ion transport</keyword>
<comment type="subunit">
    <text evidence="13">F-type ATPases have 2 components, F(1) - the catalytic core - and F(0) - the membrane proton channel. F(1) has five subunits: alpha(3), beta(3), gamma(1), delta(1), epsilon(1). F(0) has three main subunits: a(1), b(2) and c(10-14). The alpha and beta chains form an alternating ring which encloses part of the gamma chain. F(1) is attached to F(0) by a central stalk formed by the gamma and epsilon chains, while a peripheral stalk is formed by the delta and b chains.</text>
</comment>
<evidence type="ECO:0000256" key="10">
    <source>
        <dbReference type="ARBA" id="ARBA00023310"/>
    </source>
</evidence>
<evidence type="ECO:0000256" key="1">
    <source>
        <dbReference type="ARBA" id="ARBA00005513"/>
    </source>
</evidence>
<evidence type="ECO:0000256" key="5">
    <source>
        <dbReference type="ARBA" id="ARBA00022692"/>
    </source>
</evidence>
<dbReference type="EMBL" id="JQCD01000031">
    <property type="protein sequence ID" value="KRN76058.1"/>
    <property type="molecule type" value="Genomic_DNA"/>
</dbReference>
<keyword evidence="2 13" id="KW-0813">Transport</keyword>
<evidence type="ECO:0000256" key="14">
    <source>
        <dbReference type="RuleBase" id="RU003848"/>
    </source>
</evidence>
<evidence type="ECO:0000256" key="9">
    <source>
        <dbReference type="ARBA" id="ARBA00023136"/>
    </source>
</evidence>
<sequence>MLNQVFIAGASDGLALGNMLFLLIAFAILMLLLKKYAWGPVVKMMDDRANKVAHDLDSAEDARQSAETLQQERQAQLTSARTDANTIVTDAKNAANQESQKIVSDAQTTAQAMQDRAAAQIEQDRDQAMLSAKDDVAELSVTIAQKIIQKELKLDDQKALIDAYIDGLGEK</sequence>
<evidence type="ECO:0000256" key="13">
    <source>
        <dbReference type="HAMAP-Rule" id="MF_01398"/>
    </source>
</evidence>
<dbReference type="RefSeq" id="WP_057788937.1">
    <property type="nucleotide sequence ID" value="NZ_CBDALJ010000026.1"/>
</dbReference>
<dbReference type="AlphaFoldDB" id="A0A0R2JNK1"/>
<keyword evidence="3 13" id="KW-1003">Cell membrane</keyword>
<evidence type="ECO:0000256" key="12">
    <source>
        <dbReference type="ARBA" id="ARBA00037847"/>
    </source>
</evidence>
<feature type="transmembrane region" description="Helical" evidence="13">
    <location>
        <begin position="15"/>
        <end position="33"/>
    </location>
</feature>
<dbReference type="Pfam" id="PF00430">
    <property type="entry name" value="ATP-synt_B"/>
    <property type="match status" value="1"/>
</dbReference>
<comment type="function">
    <text evidence="13">Component of the F(0) channel, it forms part of the peripheral stalk, linking F(1) to F(0).</text>
</comment>
<dbReference type="GO" id="GO:0005886">
    <property type="term" value="C:plasma membrane"/>
    <property type="evidence" value="ECO:0007669"/>
    <property type="project" value="UniProtKB-SubCell"/>
</dbReference>
<keyword evidence="7 13" id="KW-1133">Transmembrane helix</keyword>
<name>A0A0R2JNK1_9LACO</name>
<dbReference type="PATRIC" id="fig|1620.3.peg.1123"/>
<keyword evidence="4 13" id="KW-0138">CF(0)</keyword>
<dbReference type="HAMAP" id="MF_01398">
    <property type="entry name" value="ATP_synth_b_bprime"/>
    <property type="match status" value="1"/>
</dbReference>
<accession>A0A0R2JNK1</accession>
<keyword evidence="10 13" id="KW-0066">ATP synthesis</keyword>
<dbReference type="InterPro" id="IPR005864">
    <property type="entry name" value="ATP_synth_F0_bsu_bac"/>
</dbReference>
<dbReference type="InterPro" id="IPR002146">
    <property type="entry name" value="ATP_synth_b/b'su_bac/chlpt"/>
</dbReference>
<dbReference type="GO" id="GO:0046933">
    <property type="term" value="F:proton-transporting ATP synthase activity, rotational mechanism"/>
    <property type="evidence" value="ECO:0007669"/>
    <property type="project" value="UniProtKB-UniRule"/>
</dbReference>
<reference evidence="16 17" key="1">
    <citation type="journal article" date="2015" name="Genome Announc.">
        <title>Expanding the biotechnology potential of lactobacilli through comparative genomics of 213 strains and associated genera.</title>
        <authorList>
            <person name="Sun Z."/>
            <person name="Harris H.M."/>
            <person name="McCann A."/>
            <person name="Guo C."/>
            <person name="Argimon S."/>
            <person name="Zhang W."/>
            <person name="Yang X."/>
            <person name="Jeffery I.B."/>
            <person name="Cooney J.C."/>
            <person name="Kagawa T.F."/>
            <person name="Liu W."/>
            <person name="Song Y."/>
            <person name="Salvetti E."/>
            <person name="Wrobel A."/>
            <person name="Rasinkangas P."/>
            <person name="Parkhill J."/>
            <person name="Rea M.C."/>
            <person name="O'Sullivan O."/>
            <person name="Ritari J."/>
            <person name="Douillard F.P."/>
            <person name="Paul Ross R."/>
            <person name="Yang R."/>
            <person name="Briner A.E."/>
            <person name="Felis G.E."/>
            <person name="de Vos W.M."/>
            <person name="Barrangou R."/>
            <person name="Klaenhammer T.R."/>
            <person name="Caufield P.W."/>
            <person name="Cui Y."/>
            <person name="Zhang H."/>
            <person name="O'Toole P.W."/>
        </authorList>
    </citation>
    <scope>NUCLEOTIDE SEQUENCE [LARGE SCALE GENOMIC DNA]</scope>
    <source>
        <strain evidence="16 17">DSM 20014</strain>
    </source>
</reference>
<dbReference type="PANTHER" id="PTHR33445:SF1">
    <property type="entry name" value="ATP SYNTHASE SUBUNIT B"/>
    <property type="match status" value="1"/>
</dbReference>
<keyword evidence="9 13" id="KW-0472">Membrane</keyword>
<comment type="similarity">
    <text evidence="1 13 14">Belongs to the ATPase B chain family.</text>
</comment>
<evidence type="ECO:0000256" key="11">
    <source>
        <dbReference type="ARBA" id="ARBA00025198"/>
    </source>
</evidence>
<evidence type="ECO:0000256" key="8">
    <source>
        <dbReference type="ARBA" id="ARBA00023065"/>
    </source>
</evidence>
<dbReference type="Gene3D" id="6.10.250.1580">
    <property type="match status" value="1"/>
</dbReference>
<dbReference type="InterPro" id="IPR028987">
    <property type="entry name" value="ATP_synth_B-like_membr_sf"/>
</dbReference>
<evidence type="ECO:0000256" key="6">
    <source>
        <dbReference type="ARBA" id="ARBA00022781"/>
    </source>
</evidence>
<dbReference type="STRING" id="1620.IV67_GL001108"/>
<gene>
    <name evidence="13" type="primary">atpF</name>
    <name evidence="16" type="ORF">IV67_GL001108</name>
</gene>
<dbReference type="Proteomes" id="UP000051673">
    <property type="component" value="Unassembled WGS sequence"/>
</dbReference>
<comment type="subcellular location">
    <subcellularLocation>
        <location evidence="13">Cell membrane</location>
        <topology evidence="13">Single-pass membrane protein</topology>
    </subcellularLocation>
    <subcellularLocation>
        <location evidence="12">Endomembrane system</location>
        <topology evidence="12">Single-pass membrane protein</topology>
    </subcellularLocation>
</comment>
<organism evidence="16 17">
    <name type="scientific">Weissella minor</name>
    <dbReference type="NCBI Taxonomy" id="1620"/>
    <lineage>
        <taxon>Bacteria</taxon>
        <taxon>Bacillati</taxon>
        <taxon>Bacillota</taxon>
        <taxon>Bacilli</taxon>
        <taxon>Lactobacillales</taxon>
        <taxon>Lactobacillaceae</taxon>
        <taxon>Weissella</taxon>
    </lineage>
</organism>
<dbReference type="InterPro" id="IPR050059">
    <property type="entry name" value="ATP_synthase_B_chain"/>
</dbReference>
<comment type="caution">
    <text evidence="16">The sequence shown here is derived from an EMBL/GenBank/DDBJ whole genome shotgun (WGS) entry which is preliminary data.</text>
</comment>
<keyword evidence="6 13" id="KW-0375">Hydrogen ion transport</keyword>
<evidence type="ECO:0000256" key="15">
    <source>
        <dbReference type="SAM" id="MobiDB-lite"/>
    </source>
</evidence>
<dbReference type="NCBIfam" id="TIGR01144">
    <property type="entry name" value="ATP_synt_b"/>
    <property type="match status" value="1"/>
</dbReference>
<evidence type="ECO:0000313" key="16">
    <source>
        <dbReference type="EMBL" id="KRN76058.1"/>
    </source>
</evidence>
<feature type="compositionally biased region" description="Polar residues" evidence="15">
    <location>
        <begin position="65"/>
        <end position="82"/>
    </location>
</feature>
<dbReference type="GO" id="GO:0012505">
    <property type="term" value="C:endomembrane system"/>
    <property type="evidence" value="ECO:0007669"/>
    <property type="project" value="UniProtKB-SubCell"/>
</dbReference>
<protein>
    <recommendedName>
        <fullName evidence="13">ATP synthase subunit b</fullName>
    </recommendedName>
    <alternativeName>
        <fullName evidence="13">ATP synthase F(0) sector subunit b</fullName>
    </alternativeName>
    <alternativeName>
        <fullName evidence="13">ATPase subunit I</fullName>
    </alternativeName>
    <alternativeName>
        <fullName evidence="13">F-type ATPase subunit b</fullName>
        <shortName evidence="13">F-ATPase subunit b</shortName>
    </alternativeName>
</protein>
<keyword evidence="17" id="KW-1185">Reference proteome</keyword>
<dbReference type="PANTHER" id="PTHR33445">
    <property type="entry name" value="ATP SYNTHASE SUBUNIT B', CHLOROPLASTIC"/>
    <property type="match status" value="1"/>
</dbReference>
<evidence type="ECO:0000256" key="2">
    <source>
        <dbReference type="ARBA" id="ARBA00022448"/>
    </source>
</evidence>
<evidence type="ECO:0000313" key="17">
    <source>
        <dbReference type="Proteomes" id="UP000051673"/>
    </source>
</evidence>
<dbReference type="OrthoDB" id="282095at2"/>
<evidence type="ECO:0000256" key="3">
    <source>
        <dbReference type="ARBA" id="ARBA00022475"/>
    </source>
</evidence>